<dbReference type="InterPro" id="IPR015814">
    <property type="entry name" value="Pgluconate_DH_NAD-bd_C"/>
</dbReference>
<dbReference type="InterPro" id="IPR036291">
    <property type="entry name" value="NAD(P)-bd_dom_sf"/>
</dbReference>
<dbReference type="Gene3D" id="1.10.1040.10">
    <property type="entry name" value="N-(1-d-carboxylethyl)-l-norvaline Dehydrogenase, domain 2"/>
    <property type="match status" value="1"/>
</dbReference>
<proteinExistence type="predicted"/>
<dbReference type="Pfam" id="PF03446">
    <property type="entry name" value="NAD_binding_2"/>
    <property type="match status" value="1"/>
</dbReference>
<dbReference type="AlphaFoldDB" id="A0A7K2IN21"/>
<dbReference type="SUPFAM" id="SSF51735">
    <property type="entry name" value="NAD(P)-binding Rossmann-fold domains"/>
    <property type="match status" value="1"/>
</dbReference>
<dbReference type="EMBL" id="WWHY01000001">
    <property type="protein sequence ID" value="MYR31363.1"/>
    <property type="molecule type" value="Genomic_DNA"/>
</dbReference>
<gene>
    <name evidence="3" type="ORF">GTW20_03555</name>
</gene>
<dbReference type="Pfam" id="PF09130">
    <property type="entry name" value="DUF1932"/>
    <property type="match status" value="1"/>
</dbReference>
<evidence type="ECO:0000313" key="4">
    <source>
        <dbReference type="Proteomes" id="UP000467124"/>
    </source>
</evidence>
<dbReference type="InterPro" id="IPR013328">
    <property type="entry name" value="6PGD_dom2"/>
</dbReference>
<dbReference type="Proteomes" id="UP000467124">
    <property type="component" value="Unassembled WGS sequence"/>
</dbReference>
<dbReference type="InterPro" id="IPR006115">
    <property type="entry name" value="6PGDH_NADP-bd"/>
</dbReference>
<evidence type="ECO:0000259" key="2">
    <source>
        <dbReference type="Pfam" id="PF09130"/>
    </source>
</evidence>
<dbReference type="GO" id="GO:0050661">
    <property type="term" value="F:NADP binding"/>
    <property type="evidence" value="ECO:0007669"/>
    <property type="project" value="InterPro"/>
</dbReference>
<organism evidence="3 4">
    <name type="scientific">Nocardiopsis alba</name>
    <dbReference type="NCBI Taxonomy" id="53437"/>
    <lineage>
        <taxon>Bacteria</taxon>
        <taxon>Bacillati</taxon>
        <taxon>Actinomycetota</taxon>
        <taxon>Actinomycetes</taxon>
        <taxon>Streptosporangiales</taxon>
        <taxon>Nocardiopsidaceae</taxon>
        <taxon>Nocardiopsis</taxon>
    </lineage>
</organism>
<evidence type="ECO:0000313" key="3">
    <source>
        <dbReference type="EMBL" id="MYR31363.1"/>
    </source>
</evidence>
<comment type="caution">
    <text evidence="3">The sequence shown here is derived from an EMBL/GenBank/DDBJ whole genome shotgun (WGS) entry which is preliminary data.</text>
</comment>
<sequence length="257" mass="25955">MRITVIGLGEAGNIYATALAGAGHEVTGFDPGPTDTPEGVRRAESAHEAVAGAGMVLVLTSASVAPAVADSVLGALAPDTVYADLTSATPDVMRSLGEKVQATGARFADVAILGPMTIGGAATALIASGPGAPEVARVCASLGADVEVLPGEPGEATARKLLRSSLMKPLASVVCEAVVAGRAAGAEEWVREQVASQLTGGAELVDRFLSGTVKHASRRSEEVRATAEFLDSLGVPNEMTTASEQTLRRLAVNGEQG</sequence>
<dbReference type="SUPFAM" id="SSF48179">
    <property type="entry name" value="6-phosphogluconate dehydrogenase C-terminal domain-like"/>
    <property type="match status" value="1"/>
</dbReference>
<reference evidence="3 4" key="1">
    <citation type="journal article" date="2019" name="Nat. Commun.">
        <title>The antimicrobial potential of Streptomyces from insect microbiomes.</title>
        <authorList>
            <person name="Chevrette M.G."/>
            <person name="Carlson C.M."/>
            <person name="Ortega H.E."/>
            <person name="Thomas C."/>
            <person name="Ananiev G.E."/>
            <person name="Barns K.J."/>
            <person name="Book A.J."/>
            <person name="Cagnazzo J."/>
            <person name="Carlos C."/>
            <person name="Flanigan W."/>
            <person name="Grubbs K.J."/>
            <person name="Horn H.A."/>
            <person name="Hoffmann F.M."/>
            <person name="Klassen J.L."/>
            <person name="Knack J.J."/>
            <person name="Lewin G.R."/>
            <person name="McDonald B.R."/>
            <person name="Muller L."/>
            <person name="Melo W.G.P."/>
            <person name="Pinto-Tomas A.A."/>
            <person name="Schmitz A."/>
            <person name="Wendt-Pienkowski E."/>
            <person name="Wildman S."/>
            <person name="Zhao M."/>
            <person name="Zhang F."/>
            <person name="Bugni T.S."/>
            <person name="Andes D.R."/>
            <person name="Pupo M.T."/>
            <person name="Currie C.R."/>
        </authorList>
    </citation>
    <scope>NUCLEOTIDE SEQUENCE [LARGE SCALE GENOMIC DNA]</scope>
    <source>
        <strain evidence="3 4">SID5840</strain>
    </source>
</reference>
<name>A0A7K2IN21_9ACTN</name>
<dbReference type="Gene3D" id="3.40.50.720">
    <property type="entry name" value="NAD(P)-binding Rossmann-like Domain"/>
    <property type="match status" value="1"/>
</dbReference>
<feature type="domain" description="Phosphogluconate dehydrogenase NAD-binding putative C-terminal" evidence="2">
    <location>
        <begin position="183"/>
        <end position="250"/>
    </location>
</feature>
<dbReference type="GeneID" id="91392231"/>
<dbReference type="RefSeq" id="WP_017535024.1">
    <property type="nucleotide sequence ID" value="NZ_BAZE01000007.1"/>
</dbReference>
<accession>A0A7K2IN21</accession>
<evidence type="ECO:0000259" key="1">
    <source>
        <dbReference type="Pfam" id="PF03446"/>
    </source>
</evidence>
<protein>
    <submittedName>
        <fullName evidence="3">DUF1932 domain-containing protein</fullName>
    </submittedName>
</protein>
<feature type="domain" description="6-phosphogluconate dehydrogenase NADP-binding" evidence="1">
    <location>
        <begin position="2"/>
        <end position="130"/>
    </location>
</feature>
<dbReference type="InterPro" id="IPR008927">
    <property type="entry name" value="6-PGluconate_DH-like_C_sf"/>
</dbReference>